<keyword evidence="1" id="KW-0472">Membrane</keyword>
<accession>A0ABT3CTN8</accession>
<reference evidence="2 3" key="1">
    <citation type="submission" date="2022-10" db="EMBL/GenBank/DDBJ databases">
        <title>Comparative genomics and taxonomic characterization of three novel marine species of genus Reichenbachiella exhibiting antioxidant and polysaccharide degradation activities.</title>
        <authorList>
            <person name="Muhammad N."/>
            <person name="Lee Y.-J."/>
            <person name="Ko J."/>
            <person name="Kim S.-G."/>
        </authorList>
    </citation>
    <scope>NUCLEOTIDE SEQUENCE [LARGE SCALE GENOMIC DNA]</scope>
    <source>
        <strain evidence="2 3">ABR2-5</strain>
    </source>
</reference>
<evidence type="ECO:0000256" key="1">
    <source>
        <dbReference type="SAM" id="Phobius"/>
    </source>
</evidence>
<evidence type="ECO:0000313" key="3">
    <source>
        <dbReference type="Proteomes" id="UP001300692"/>
    </source>
</evidence>
<proteinExistence type="predicted"/>
<name>A0ABT3CTN8_9BACT</name>
<gene>
    <name evidence="2" type="ORF">N7U62_09940</name>
</gene>
<protein>
    <recommendedName>
        <fullName evidence="4">PH domain-containing protein</fullName>
    </recommendedName>
</protein>
<sequence length="147" mass="17313">MRSALKVMLVVILLSIPNIIYDYGRIPLWFSLLAMLVVGTYYFAIAYFSVPSKVKYFHKNFEIEIDQNILITRYQANISHSIFDLTKCSFSINNYGEIIVKAKDRKWWRFQNPLLIPPEINDFNYLKSEIEKFTTGNYNSSIHVIEE</sequence>
<feature type="transmembrane region" description="Helical" evidence="1">
    <location>
        <begin position="7"/>
        <end position="23"/>
    </location>
</feature>
<keyword evidence="1" id="KW-1133">Transmembrane helix</keyword>
<dbReference type="EMBL" id="JAOYOD010000001">
    <property type="protein sequence ID" value="MCV9386984.1"/>
    <property type="molecule type" value="Genomic_DNA"/>
</dbReference>
<keyword evidence="3" id="KW-1185">Reference proteome</keyword>
<feature type="transmembrane region" description="Helical" evidence="1">
    <location>
        <begin position="29"/>
        <end position="50"/>
    </location>
</feature>
<comment type="caution">
    <text evidence="2">The sequence shown here is derived from an EMBL/GenBank/DDBJ whole genome shotgun (WGS) entry which is preliminary data.</text>
</comment>
<keyword evidence="1" id="KW-0812">Transmembrane</keyword>
<evidence type="ECO:0000313" key="2">
    <source>
        <dbReference type="EMBL" id="MCV9386984.1"/>
    </source>
</evidence>
<dbReference type="Proteomes" id="UP001300692">
    <property type="component" value="Unassembled WGS sequence"/>
</dbReference>
<evidence type="ECO:0008006" key="4">
    <source>
        <dbReference type="Google" id="ProtNLM"/>
    </source>
</evidence>
<dbReference type="RefSeq" id="WP_264137812.1">
    <property type="nucleotide sequence ID" value="NZ_JAOYOD010000001.1"/>
</dbReference>
<organism evidence="2 3">
    <name type="scientific">Reichenbachiella ulvae</name>
    <dbReference type="NCBI Taxonomy" id="2980104"/>
    <lineage>
        <taxon>Bacteria</taxon>
        <taxon>Pseudomonadati</taxon>
        <taxon>Bacteroidota</taxon>
        <taxon>Cytophagia</taxon>
        <taxon>Cytophagales</taxon>
        <taxon>Reichenbachiellaceae</taxon>
        <taxon>Reichenbachiella</taxon>
    </lineage>
</organism>